<feature type="compositionally biased region" description="Low complexity" evidence="3">
    <location>
        <begin position="401"/>
        <end position="414"/>
    </location>
</feature>
<dbReference type="SMART" id="SM00184">
    <property type="entry name" value="RING"/>
    <property type="match status" value="1"/>
</dbReference>
<keyword evidence="2" id="KW-0175">Coiled coil</keyword>
<dbReference type="PROSITE" id="PS50089">
    <property type="entry name" value="ZF_RING_2"/>
    <property type="match status" value="1"/>
</dbReference>
<dbReference type="AlphaFoldDB" id="A0A978UE80"/>
<organism evidence="5 6">
    <name type="scientific">Ziziphus jujuba var. spinosa</name>
    <dbReference type="NCBI Taxonomy" id="714518"/>
    <lineage>
        <taxon>Eukaryota</taxon>
        <taxon>Viridiplantae</taxon>
        <taxon>Streptophyta</taxon>
        <taxon>Embryophyta</taxon>
        <taxon>Tracheophyta</taxon>
        <taxon>Spermatophyta</taxon>
        <taxon>Magnoliopsida</taxon>
        <taxon>eudicotyledons</taxon>
        <taxon>Gunneridae</taxon>
        <taxon>Pentapetalae</taxon>
        <taxon>rosids</taxon>
        <taxon>fabids</taxon>
        <taxon>Rosales</taxon>
        <taxon>Rhamnaceae</taxon>
        <taxon>Paliureae</taxon>
        <taxon>Ziziphus</taxon>
    </lineage>
</organism>
<evidence type="ECO:0000313" key="5">
    <source>
        <dbReference type="EMBL" id="KAH7513073.1"/>
    </source>
</evidence>
<feature type="coiled-coil region" evidence="2">
    <location>
        <begin position="159"/>
        <end position="186"/>
    </location>
</feature>
<keyword evidence="1" id="KW-0862">Zinc</keyword>
<dbReference type="SUPFAM" id="SSF57850">
    <property type="entry name" value="RING/U-box"/>
    <property type="match status" value="1"/>
</dbReference>
<name>A0A978UE80_ZIZJJ</name>
<feature type="domain" description="RING-type" evidence="4">
    <location>
        <begin position="12"/>
        <end position="60"/>
    </location>
</feature>
<dbReference type="InterPro" id="IPR013083">
    <property type="entry name" value="Znf_RING/FYVE/PHD"/>
</dbReference>
<dbReference type="EMBL" id="JAEACU010000012">
    <property type="protein sequence ID" value="KAH7513073.1"/>
    <property type="molecule type" value="Genomic_DNA"/>
</dbReference>
<dbReference type="Gene3D" id="3.30.40.10">
    <property type="entry name" value="Zinc/RING finger domain, C3HC4 (zinc finger)"/>
    <property type="match status" value="1"/>
</dbReference>
<dbReference type="CDD" id="cd16448">
    <property type="entry name" value="RING-H2"/>
    <property type="match status" value="1"/>
</dbReference>
<accession>A0A978UE80</accession>
<evidence type="ECO:0000313" key="6">
    <source>
        <dbReference type="Proteomes" id="UP000813462"/>
    </source>
</evidence>
<keyword evidence="1" id="KW-0479">Metal-binding</keyword>
<dbReference type="PANTHER" id="PTHR47344">
    <property type="entry name" value="RING ZINC FINGER PROTEIN-RELATED"/>
    <property type="match status" value="1"/>
</dbReference>
<sequence>MVNGNCFGKAICSICYEDLQPIVEDLQVISICGHVFHELCLQQWFEYCPGKKKQSCPICKQISKANDAVRLYFQSVGEGADPSLTQKLVADCEDDPVALRREVKRLESKVTALDSALERQTKDFKELIEEFSLCKEQADKEKAMRNEIFKEKASLQLLLRMKTEELDKSTSERVRLQERNMALAKELAAFKLVTDVDLDEEEVLKLASFGNAANNKDTIDVLRKSLVMRNRSYKELMAKCNLLGRGEARSSKKLEKAKEKINKLKTRLEELEIANEVKDNDALRALRASTCERVSNDFNSKSYSFAATNLSEDRRKQLSSMVNLDESASLTYEPSHPRKVKKINVSNNMDTNYAKDGTSTTILGKRKDVISLPDEDGSELSTPIHPLTNPDLKHQAAENVTTQKKSTPPTSKTASDTKKETLVCEPSSPVGHLGSGIGIDNSIQKIAVNIDEDVALLHDNGTHDEPMLNIRKESPLPPSLSNPGNICFSGGLLGPDGSNRYLGKWCKRGPNKEVRQGLSTNTGDLIAVGADGKGGRIKILRSLNQSTLVGDAVLVMNYFLLCWNLRSLPEGQRGAKMEPSQVVCSPKAACKLNTSLEGSVTNEEFE</sequence>
<feature type="region of interest" description="Disordered" evidence="3">
    <location>
        <begin position="399"/>
        <end position="427"/>
    </location>
</feature>
<dbReference type="PANTHER" id="PTHR47344:SF1">
    <property type="entry name" value="RING ZINC FINGER PROTEIN-RELATED"/>
    <property type="match status" value="1"/>
</dbReference>
<dbReference type="InterPro" id="IPR001841">
    <property type="entry name" value="Znf_RING"/>
</dbReference>
<feature type="region of interest" description="Disordered" evidence="3">
    <location>
        <begin position="373"/>
        <end position="392"/>
    </location>
</feature>
<dbReference type="Pfam" id="PF13639">
    <property type="entry name" value="zf-RING_2"/>
    <property type="match status" value="1"/>
</dbReference>
<evidence type="ECO:0000256" key="3">
    <source>
        <dbReference type="SAM" id="MobiDB-lite"/>
    </source>
</evidence>
<protein>
    <recommendedName>
        <fullName evidence="4">RING-type domain-containing protein</fullName>
    </recommendedName>
</protein>
<evidence type="ECO:0000256" key="2">
    <source>
        <dbReference type="SAM" id="Coils"/>
    </source>
</evidence>
<dbReference type="Proteomes" id="UP000813462">
    <property type="component" value="Unassembled WGS sequence"/>
</dbReference>
<evidence type="ECO:0000256" key="1">
    <source>
        <dbReference type="PROSITE-ProRule" id="PRU00175"/>
    </source>
</evidence>
<evidence type="ECO:0000259" key="4">
    <source>
        <dbReference type="PROSITE" id="PS50089"/>
    </source>
</evidence>
<reference evidence="5" key="1">
    <citation type="journal article" date="2021" name="Front. Plant Sci.">
        <title>Chromosome-Scale Genome Assembly for Chinese Sour Jujube and Insights Into Its Genome Evolution and Domestication Signature.</title>
        <authorList>
            <person name="Shen L.-Y."/>
            <person name="Luo H."/>
            <person name="Wang X.-L."/>
            <person name="Wang X.-M."/>
            <person name="Qiu X.-J."/>
            <person name="Liu H."/>
            <person name="Zhou S.-S."/>
            <person name="Jia K.-H."/>
            <person name="Nie S."/>
            <person name="Bao Y.-T."/>
            <person name="Zhang R.-G."/>
            <person name="Yun Q.-Z."/>
            <person name="Chai Y.-H."/>
            <person name="Lu J.-Y."/>
            <person name="Li Y."/>
            <person name="Zhao S.-W."/>
            <person name="Mao J.-F."/>
            <person name="Jia S.-G."/>
            <person name="Mao Y.-M."/>
        </authorList>
    </citation>
    <scope>NUCLEOTIDE SEQUENCE</scope>
    <source>
        <strain evidence="5">AT0</strain>
        <tissue evidence="5">Leaf</tissue>
    </source>
</reference>
<gene>
    <name evidence="5" type="ORF">FEM48_Zijuj12G0157800</name>
</gene>
<dbReference type="GO" id="GO:0008270">
    <property type="term" value="F:zinc ion binding"/>
    <property type="evidence" value="ECO:0007669"/>
    <property type="project" value="UniProtKB-KW"/>
</dbReference>
<keyword evidence="1" id="KW-0863">Zinc-finger</keyword>
<feature type="coiled-coil region" evidence="2">
    <location>
        <begin position="247"/>
        <end position="281"/>
    </location>
</feature>
<comment type="caution">
    <text evidence="5">The sequence shown here is derived from an EMBL/GenBank/DDBJ whole genome shotgun (WGS) entry which is preliminary data.</text>
</comment>
<proteinExistence type="predicted"/>